<dbReference type="RefSeq" id="XP_009532220.1">
    <property type="nucleotide sequence ID" value="XM_009533925.1"/>
</dbReference>
<name>G4ZXS9_PHYSP</name>
<keyword evidence="4" id="KW-1185">Reference proteome</keyword>
<dbReference type="AlphaFoldDB" id="G4ZXS9"/>
<gene>
    <name evidence="3" type="ORF">PHYSODRAFT_336381</name>
</gene>
<protein>
    <recommendedName>
        <fullName evidence="5">Peptidase S33 tripeptidyl aminopeptidase-like C-terminal domain-containing protein</fullName>
    </recommendedName>
</protein>
<dbReference type="SUPFAM" id="SSF53474">
    <property type="entry name" value="alpha/beta-Hydrolases"/>
    <property type="match status" value="1"/>
</dbReference>
<evidence type="ECO:0000256" key="1">
    <source>
        <dbReference type="ARBA" id="ARBA00008645"/>
    </source>
</evidence>
<proteinExistence type="inferred from homology"/>
<dbReference type="OMA" id="NRCEAND"/>
<accession>G4ZXS9</accession>
<evidence type="ECO:0000256" key="2">
    <source>
        <dbReference type="SAM" id="MobiDB-lite"/>
    </source>
</evidence>
<comment type="similarity">
    <text evidence="1">Belongs to the AB hydrolase superfamily.</text>
</comment>
<dbReference type="EMBL" id="JH159157">
    <property type="protein sequence ID" value="EGZ11887.1"/>
    <property type="molecule type" value="Genomic_DNA"/>
</dbReference>
<feature type="compositionally biased region" description="Polar residues" evidence="2">
    <location>
        <begin position="41"/>
        <end position="50"/>
    </location>
</feature>
<dbReference type="GeneID" id="20647189"/>
<evidence type="ECO:0000313" key="3">
    <source>
        <dbReference type="EMBL" id="EGZ11887.1"/>
    </source>
</evidence>
<dbReference type="STRING" id="1094619.G4ZXS9"/>
<dbReference type="InParanoid" id="G4ZXS9"/>
<sequence>MPRPVVAREFVAESNKPKRHPKPAKKHDTPAPPPSPHHQHTAQPPNSNLSADAPGAAAMPCSKLDPTTPHKYAEYPLNALEGDNKELIAFNYSSHGTVAWSFLVDNDFFSDTCGMKILVSYVSNDGDLAQLDKSCLDEMPPPALSLTPPTDYQYIYLKTGESTGLRAECATFSAPLCYPGICDSTDSKISEIDIFVKRMSTVGGNAENAINVWILAGGPGRTSYYREPIVVDLHTKLNEMVNVYTVDHRGTGRSTMLDCVAAQTLMAGSPKGRDIDPTEVAACAKALEFKYTDLAAFSITSAATDVATFISKHTNGASTIVYGVTGYVMDGIAAASGASADKLEYFSKYEKDYDDVGGHFMELCTQDSVCRSHFAKKNLPDTLEDVLTQFDTHPNSTCATLVGNNGSSWLDAKASFKLRATLGLMLGSQEPRTLIPPIVYILNHCSSDDIDVLNNFFDVMSGGSAATTQAEAYNSNLLYYLIMFSEMWELPAPSVAEMTARFASTKLSLGLKDYEANAILYERDQHWNKSTTIPSQASVLLLSGTLDPKTAHKYAEYLLDVLEGDNKELVTFDYPTHGTVSTTFLSDSDDSTDTCGMSIFASYVSSGGDLQRLGKACLDEMSALNLTPPIDYQCTYLSTKDAYDGAFDAGLSQ</sequence>
<dbReference type="Proteomes" id="UP000002640">
    <property type="component" value="Unassembled WGS sequence"/>
</dbReference>
<evidence type="ECO:0000313" key="4">
    <source>
        <dbReference type="Proteomes" id="UP000002640"/>
    </source>
</evidence>
<dbReference type="KEGG" id="psoj:PHYSODRAFT_336381"/>
<organism evidence="3 4">
    <name type="scientific">Phytophthora sojae (strain P6497)</name>
    <name type="common">Soybean stem and root rot agent</name>
    <name type="synonym">Phytophthora megasperma f. sp. glycines</name>
    <dbReference type="NCBI Taxonomy" id="1094619"/>
    <lineage>
        <taxon>Eukaryota</taxon>
        <taxon>Sar</taxon>
        <taxon>Stramenopiles</taxon>
        <taxon>Oomycota</taxon>
        <taxon>Peronosporomycetes</taxon>
        <taxon>Peronosporales</taxon>
        <taxon>Peronosporaceae</taxon>
        <taxon>Phytophthora</taxon>
    </lineage>
</organism>
<reference evidence="3 4" key="1">
    <citation type="journal article" date="2006" name="Science">
        <title>Phytophthora genome sequences uncover evolutionary origins and mechanisms of pathogenesis.</title>
        <authorList>
            <person name="Tyler B.M."/>
            <person name="Tripathy S."/>
            <person name="Zhang X."/>
            <person name="Dehal P."/>
            <person name="Jiang R.H."/>
            <person name="Aerts A."/>
            <person name="Arredondo F.D."/>
            <person name="Baxter L."/>
            <person name="Bensasson D."/>
            <person name="Beynon J.L."/>
            <person name="Chapman J."/>
            <person name="Damasceno C.M."/>
            <person name="Dorrance A.E."/>
            <person name="Dou D."/>
            <person name="Dickerman A.W."/>
            <person name="Dubchak I.L."/>
            <person name="Garbelotto M."/>
            <person name="Gijzen M."/>
            <person name="Gordon S.G."/>
            <person name="Govers F."/>
            <person name="Grunwald N.J."/>
            <person name="Huang W."/>
            <person name="Ivors K.L."/>
            <person name="Jones R.W."/>
            <person name="Kamoun S."/>
            <person name="Krampis K."/>
            <person name="Lamour K.H."/>
            <person name="Lee M.K."/>
            <person name="McDonald W.H."/>
            <person name="Medina M."/>
            <person name="Meijer H.J."/>
            <person name="Nordberg E.K."/>
            <person name="Maclean D.J."/>
            <person name="Ospina-Giraldo M.D."/>
            <person name="Morris P.F."/>
            <person name="Phuntumart V."/>
            <person name="Putnam N.H."/>
            <person name="Rash S."/>
            <person name="Rose J.K."/>
            <person name="Sakihama Y."/>
            <person name="Salamov A.A."/>
            <person name="Savidor A."/>
            <person name="Scheuring C.F."/>
            <person name="Smith B.M."/>
            <person name="Sobral B.W."/>
            <person name="Terry A."/>
            <person name="Torto-Alalibo T.A."/>
            <person name="Win J."/>
            <person name="Xu Z."/>
            <person name="Zhang H."/>
            <person name="Grigoriev I.V."/>
            <person name="Rokhsar D.S."/>
            <person name="Boore J.L."/>
        </authorList>
    </citation>
    <scope>NUCLEOTIDE SEQUENCE [LARGE SCALE GENOMIC DNA]</scope>
    <source>
        <strain evidence="3 4">P6497</strain>
    </source>
</reference>
<dbReference type="InterPro" id="IPR029058">
    <property type="entry name" value="AB_hydrolase_fold"/>
</dbReference>
<dbReference type="PANTHER" id="PTHR43039">
    <property type="entry name" value="ESTERASE-RELATED"/>
    <property type="match status" value="1"/>
</dbReference>
<feature type="region of interest" description="Disordered" evidence="2">
    <location>
        <begin position="1"/>
        <end position="65"/>
    </location>
</feature>
<evidence type="ECO:0008006" key="5">
    <source>
        <dbReference type="Google" id="ProtNLM"/>
    </source>
</evidence>